<sequence length="82" mass="8786">MAPSEAIYFVSVAVVGVAMVVVSVLVFVRAERYMSTYLSLVETTSANVSTPTSVDPDGFKGPALAVPSTAIKINERTNRRHL</sequence>
<gene>
    <name evidence="2" type="ORF">BN850_0068030</name>
</gene>
<feature type="transmembrane region" description="Helical" evidence="1">
    <location>
        <begin position="6"/>
        <end position="28"/>
    </location>
</feature>
<evidence type="ECO:0000256" key="1">
    <source>
        <dbReference type="SAM" id="Phobius"/>
    </source>
</evidence>
<organism evidence="2">
    <name type="scientific">Fusarium clavum</name>
    <dbReference type="NCBI Taxonomy" id="2594811"/>
    <lineage>
        <taxon>Eukaryota</taxon>
        <taxon>Fungi</taxon>
        <taxon>Dikarya</taxon>
        <taxon>Ascomycota</taxon>
        <taxon>Pezizomycotina</taxon>
        <taxon>Sordariomycetes</taxon>
        <taxon>Hypocreomycetidae</taxon>
        <taxon>Hypocreales</taxon>
        <taxon>Nectriaceae</taxon>
        <taxon>Fusarium</taxon>
        <taxon>Fusarium incarnatum-equiseti species complex</taxon>
    </lineage>
</organism>
<dbReference type="EMBL" id="CBMI010001775">
    <property type="protein sequence ID" value="CEG04658.1"/>
    <property type="molecule type" value="Genomic_DNA"/>
</dbReference>
<dbReference type="AlphaFoldDB" id="A0A090MBZ5"/>
<comment type="caution">
    <text evidence="2">The sequence shown here is derived from an EMBL/GenBank/DDBJ whole genome shotgun (WGS) entry which is preliminary data.</text>
</comment>
<keyword evidence="1" id="KW-1133">Transmembrane helix</keyword>
<accession>A0A090MBZ5</accession>
<keyword evidence="1" id="KW-0812">Transmembrane</keyword>
<keyword evidence="1" id="KW-0472">Membrane</keyword>
<name>A0A090MBZ5_9HYPO</name>
<reference evidence="2" key="1">
    <citation type="submission" date="2013-05" db="EMBL/GenBank/DDBJ databases">
        <title>Draft genome sequences of six wheat associated Fusarium spp. isolates.</title>
        <authorList>
            <person name="Moolhuijzen P.M."/>
            <person name="Manners J.M."/>
            <person name="Wilcox S."/>
            <person name="Bellgard M.I."/>
            <person name="Gardiner D.M."/>
        </authorList>
    </citation>
    <scope>NUCLEOTIDE SEQUENCE</scope>
    <source>
        <strain evidence="2">CS3069</strain>
    </source>
</reference>
<protein>
    <submittedName>
        <fullName evidence="2">WGS project CBMI000000000 data, contig CS3069_c001777</fullName>
    </submittedName>
</protein>
<proteinExistence type="predicted"/>
<evidence type="ECO:0000313" key="2">
    <source>
        <dbReference type="EMBL" id="CEG04658.1"/>
    </source>
</evidence>